<organism evidence="2">
    <name type="scientific">Capitella teleta</name>
    <name type="common">Polychaete worm</name>
    <dbReference type="NCBI Taxonomy" id="283909"/>
    <lineage>
        <taxon>Eukaryota</taxon>
        <taxon>Metazoa</taxon>
        <taxon>Spiralia</taxon>
        <taxon>Lophotrochozoa</taxon>
        <taxon>Annelida</taxon>
        <taxon>Polychaeta</taxon>
        <taxon>Sedentaria</taxon>
        <taxon>Scolecida</taxon>
        <taxon>Capitellidae</taxon>
        <taxon>Capitella</taxon>
    </lineage>
</organism>
<dbReference type="PANTHER" id="PTHR35543">
    <property type="entry name" value="PROTEIN C11ORF74"/>
    <property type="match status" value="1"/>
</dbReference>
<reference evidence="2 4" key="2">
    <citation type="journal article" date="2013" name="Nature">
        <title>Insights into bilaterian evolution from three spiralian genomes.</title>
        <authorList>
            <person name="Simakov O."/>
            <person name="Marletaz F."/>
            <person name="Cho S.J."/>
            <person name="Edsinger-Gonzales E."/>
            <person name="Havlak P."/>
            <person name="Hellsten U."/>
            <person name="Kuo D.H."/>
            <person name="Larsson T."/>
            <person name="Lv J."/>
            <person name="Arendt D."/>
            <person name="Savage R."/>
            <person name="Osoegawa K."/>
            <person name="de Jong P."/>
            <person name="Grimwood J."/>
            <person name="Chapman J.A."/>
            <person name="Shapiro H."/>
            <person name="Aerts A."/>
            <person name="Otillar R.P."/>
            <person name="Terry A.Y."/>
            <person name="Boore J.L."/>
            <person name="Grigoriev I.V."/>
            <person name="Lindberg D.R."/>
            <person name="Seaver E.C."/>
            <person name="Weisblat D.A."/>
            <person name="Putnam N.H."/>
            <person name="Rokhsar D.S."/>
        </authorList>
    </citation>
    <scope>NUCLEOTIDE SEQUENCE</scope>
    <source>
        <strain evidence="2 4">I ESC-2004</strain>
    </source>
</reference>
<feature type="region of interest" description="Disordered" evidence="1">
    <location>
        <begin position="196"/>
        <end position="246"/>
    </location>
</feature>
<feature type="compositionally biased region" description="Acidic residues" evidence="1">
    <location>
        <begin position="196"/>
        <end position="209"/>
    </location>
</feature>
<dbReference type="EMBL" id="KB301771">
    <property type="protein sequence ID" value="ELU05122.1"/>
    <property type="molecule type" value="Genomic_DNA"/>
</dbReference>
<dbReference type="GO" id="GO:0007340">
    <property type="term" value="P:acrosome reaction"/>
    <property type="evidence" value="ECO:0007669"/>
    <property type="project" value="TreeGrafter"/>
</dbReference>
<proteinExistence type="predicted"/>
<dbReference type="OMA" id="HEQENCT"/>
<keyword evidence="4" id="KW-1185">Reference proteome</keyword>
<dbReference type="GO" id="GO:0097731">
    <property type="term" value="C:9+0 non-motile cilium"/>
    <property type="evidence" value="ECO:0007669"/>
    <property type="project" value="TreeGrafter"/>
</dbReference>
<dbReference type="EMBL" id="AMQN01001334">
    <property type="status" value="NOT_ANNOTATED_CDS"/>
    <property type="molecule type" value="Genomic_DNA"/>
</dbReference>
<evidence type="ECO:0000313" key="4">
    <source>
        <dbReference type="Proteomes" id="UP000014760"/>
    </source>
</evidence>
<evidence type="ECO:0000313" key="2">
    <source>
        <dbReference type="EMBL" id="ELU05122.1"/>
    </source>
</evidence>
<dbReference type="EnsemblMetazoa" id="CapteT214624">
    <property type="protein sequence ID" value="CapteP214624"/>
    <property type="gene ID" value="CapteG214624"/>
</dbReference>
<dbReference type="PANTHER" id="PTHR35543:SF1">
    <property type="entry name" value="INTRAFLAGELLAR TRANSPORT-ASSOCIATED PROTEIN"/>
    <property type="match status" value="1"/>
</dbReference>
<evidence type="ECO:0000256" key="1">
    <source>
        <dbReference type="SAM" id="MobiDB-lite"/>
    </source>
</evidence>
<dbReference type="GO" id="GO:0120160">
    <property type="term" value="F:intraciliary transport particle A binding"/>
    <property type="evidence" value="ECO:0007669"/>
    <property type="project" value="TreeGrafter"/>
</dbReference>
<evidence type="ECO:0000313" key="3">
    <source>
        <dbReference type="EnsemblMetazoa" id="CapteP214624"/>
    </source>
</evidence>
<dbReference type="STRING" id="283909.R7UMH6"/>
<accession>R7UMH6</accession>
<dbReference type="HOGENOM" id="CLU_875189_0_0_1"/>
<dbReference type="Proteomes" id="UP000014760">
    <property type="component" value="Unassembled WGS sequence"/>
</dbReference>
<feature type="compositionally biased region" description="Basic and acidic residues" evidence="1">
    <location>
        <begin position="215"/>
        <end position="227"/>
    </location>
</feature>
<dbReference type="GO" id="GO:0007283">
    <property type="term" value="P:spermatogenesis"/>
    <property type="evidence" value="ECO:0007669"/>
    <property type="project" value="TreeGrafter"/>
</dbReference>
<dbReference type="InterPro" id="IPR040028">
    <property type="entry name" value="IFTAP"/>
</dbReference>
<dbReference type="GO" id="GO:0005829">
    <property type="term" value="C:cytosol"/>
    <property type="evidence" value="ECO:0007669"/>
    <property type="project" value="TreeGrafter"/>
</dbReference>
<dbReference type="OrthoDB" id="10057631at2759"/>
<sequence>MKLPTGSSEVSDQPVVQTQPDGTVDAIDALCSSSEQSYAQFMNNFITLTPADINPEATPAVSVIRPTPRIPLRSAITNSQSSEIPITAKPTEDKSNDLEEEVLDEGTKVADVLTRKSGRSVQVDNFIELDEHDSEDYIKESPGYCASFTSAEVKKEPLKPPQFMGRELNTEKILDRIQPSEDVDEDDLLDIIGGDEDPGFESNSDEEFQPDFYPEDSHTIRKSHWENEDSPYNPLQDLPNPGEVNEEEEFSNGEIVHETQLGFSTLQQLTSEKVEANYDATDEVENFELDDDFDYDHVVLSPKFPPEICAMMRGAKLC</sequence>
<dbReference type="Pfam" id="PF17722">
    <property type="entry name" value="IFTAP"/>
    <property type="match status" value="1"/>
</dbReference>
<dbReference type="AlphaFoldDB" id="R7UMH6"/>
<feature type="region of interest" description="Disordered" evidence="1">
    <location>
        <begin position="1"/>
        <end position="21"/>
    </location>
</feature>
<gene>
    <name evidence="2" type="ORF">CAPTEDRAFT_214624</name>
</gene>
<protein>
    <submittedName>
        <fullName evidence="2 3">Uncharacterized protein</fullName>
    </submittedName>
</protein>
<reference evidence="4" key="1">
    <citation type="submission" date="2012-12" db="EMBL/GenBank/DDBJ databases">
        <authorList>
            <person name="Hellsten U."/>
            <person name="Grimwood J."/>
            <person name="Chapman J.A."/>
            <person name="Shapiro H."/>
            <person name="Aerts A."/>
            <person name="Otillar R.P."/>
            <person name="Terry A.Y."/>
            <person name="Boore J.L."/>
            <person name="Simakov O."/>
            <person name="Marletaz F."/>
            <person name="Cho S.-J."/>
            <person name="Edsinger-Gonzales E."/>
            <person name="Havlak P."/>
            <person name="Kuo D.-H."/>
            <person name="Larsson T."/>
            <person name="Lv J."/>
            <person name="Arendt D."/>
            <person name="Savage R."/>
            <person name="Osoegawa K."/>
            <person name="de Jong P."/>
            <person name="Lindberg D.R."/>
            <person name="Seaver E.C."/>
            <person name="Weisblat D.A."/>
            <person name="Putnam N.H."/>
            <person name="Grigoriev I.V."/>
            <person name="Rokhsar D.S."/>
        </authorList>
    </citation>
    <scope>NUCLEOTIDE SEQUENCE</scope>
    <source>
        <strain evidence="4">I ESC-2004</strain>
    </source>
</reference>
<name>R7UMH6_CAPTE</name>
<reference evidence="3" key="3">
    <citation type="submission" date="2015-06" db="UniProtKB">
        <authorList>
            <consortium name="EnsemblMetazoa"/>
        </authorList>
    </citation>
    <scope>IDENTIFICATION</scope>
</reference>